<dbReference type="RefSeq" id="WP_176757827.1">
    <property type="nucleotide sequence ID" value="NZ_FMZA01000005.1"/>
</dbReference>
<dbReference type="AlphaFoldDB" id="A0A1G6KBC1"/>
<dbReference type="CDD" id="cd07067">
    <property type="entry name" value="HP_PGM_like"/>
    <property type="match status" value="1"/>
</dbReference>
<dbReference type="PANTHER" id="PTHR48100">
    <property type="entry name" value="BROAD-SPECIFICITY PHOSPHATASE YOR283W-RELATED"/>
    <property type="match status" value="1"/>
</dbReference>
<dbReference type="PANTHER" id="PTHR48100:SF1">
    <property type="entry name" value="HISTIDINE PHOSPHATASE FAMILY PROTEIN-RELATED"/>
    <property type="match status" value="1"/>
</dbReference>
<dbReference type="InterPro" id="IPR050275">
    <property type="entry name" value="PGM_Phosphatase"/>
</dbReference>
<protein>
    <submittedName>
        <fullName evidence="1">Broad specificity phosphatase PhoE</fullName>
    </submittedName>
</protein>
<sequence length="176" mass="20403">MTRFYLVRHGEPDWKITEERVMVGVQRDLVPLSTRGIRQAEATAADPRLAAGEFILSSPYTRAMQTAAILSRVQDLPLFVEYDLHEWLPDKSLSYDTYEQLKTLRADFRRHRGRYPDGEERPWETMESVRNRSQGVLSRYRNHHCVIVVCHETVIQAVTGYENAIDPAGLVEWELS</sequence>
<dbReference type="InterPro" id="IPR029033">
    <property type="entry name" value="His_PPase_superfam"/>
</dbReference>
<reference evidence="1 2" key="1">
    <citation type="submission" date="2016-10" db="EMBL/GenBank/DDBJ databases">
        <authorList>
            <person name="de Groot N.N."/>
        </authorList>
    </citation>
    <scope>NUCLEOTIDE SEQUENCE [LARGE SCALE GENOMIC DNA]</scope>
    <source>
        <strain evidence="1 2">DSM 45514</strain>
    </source>
</reference>
<dbReference type="GO" id="GO:0005737">
    <property type="term" value="C:cytoplasm"/>
    <property type="evidence" value="ECO:0007669"/>
    <property type="project" value="TreeGrafter"/>
</dbReference>
<dbReference type="EMBL" id="FMZA01000005">
    <property type="protein sequence ID" value="SDC28168.1"/>
    <property type="molecule type" value="Genomic_DNA"/>
</dbReference>
<evidence type="ECO:0000313" key="2">
    <source>
        <dbReference type="Proteomes" id="UP000199387"/>
    </source>
</evidence>
<evidence type="ECO:0000313" key="1">
    <source>
        <dbReference type="EMBL" id="SDC28168.1"/>
    </source>
</evidence>
<proteinExistence type="predicted"/>
<dbReference type="SMART" id="SM00855">
    <property type="entry name" value="PGAM"/>
    <property type="match status" value="1"/>
</dbReference>
<dbReference type="InterPro" id="IPR013078">
    <property type="entry name" value="His_Pase_superF_clade-1"/>
</dbReference>
<accession>A0A1G6KBC1</accession>
<dbReference type="Gene3D" id="3.40.50.1240">
    <property type="entry name" value="Phosphoglycerate mutase-like"/>
    <property type="match status" value="1"/>
</dbReference>
<name>A0A1G6KBC1_9BACL</name>
<keyword evidence="2" id="KW-1185">Reference proteome</keyword>
<dbReference type="GO" id="GO:0016791">
    <property type="term" value="F:phosphatase activity"/>
    <property type="evidence" value="ECO:0007669"/>
    <property type="project" value="TreeGrafter"/>
</dbReference>
<dbReference type="SUPFAM" id="SSF53254">
    <property type="entry name" value="Phosphoglycerate mutase-like"/>
    <property type="match status" value="1"/>
</dbReference>
<dbReference type="Pfam" id="PF00300">
    <property type="entry name" value="His_Phos_1"/>
    <property type="match status" value="1"/>
</dbReference>
<gene>
    <name evidence="1" type="ORF">SAMN04488112_105159</name>
</gene>
<dbReference type="Proteomes" id="UP000199387">
    <property type="component" value="Unassembled WGS sequence"/>
</dbReference>
<organism evidence="1 2">
    <name type="scientific">Melghirimyces thermohalophilus</name>
    <dbReference type="NCBI Taxonomy" id="1236220"/>
    <lineage>
        <taxon>Bacteria</taxon>
        <taxon>Bacillati</taxon>
        <taxon>Bacillota</taxon>
        <taxon>Bacilli</taxon>
        <taxon>Bacillales</taxon>
        <taxon>Thermoactinomycetaceae</taxon>
        <taxon>Melghirimyces</taxon>
    </lineage>
</organism>
<dbReference type="STRING" id="1236220.SAMN04488112_105159"/>